<dbReference type="EMBL" id="SHNO01000001">
    <property type="protein sequence ID" value="MCX2977192.1"/>
    <property type="molecule type" value="Genomic_DNA"/>
</dbReference>
<evidence type="ECO:0000313" key="1">
    <source>
        <dbReference type="EMBL" id="MCX2977192.1"/>
    </source>
</evidence>
<gene>
    <name evidence="1" type="ORF">EYC82_07475</name>
</gene>
<organism evidence="1 2">
    <name type="scientific">Candidatus Marimicrobium litorale</name>
    <dbReference type="NCBI Taxonomy" id="2518991"/>
    <lineage>
        <taxon>Bacteria</taxon>
        <taxon>Pseudomonadati</taxon>
        <taxon>Pseudomonadota</taxon>
        <taxon>Gammaproteobacteria</taxon>
        <taxon>Cellvibrionales</taxon>
        <taxon>Halieaceae</taxon>
        <taxon>Marimicrobium</taxon>
    </lineage>
</organism>
<dbReference type="Pfam" id="PF13469">
    <property type="entry name" value="Sulfotransfer_3"/>
    <property type="match status" value="1"/>
</dbReference>
<dbReference type="Proteomes" id="UP001143304">
    <property type="component" value="Unassembled WGS sequence"/>
</dbReference>
<sequence>MGTQFVIVGAPRTGSTLLVRTLDSLQDICCHGELLADAVRGYQDGFDPESATAEERGARAARLLQQRDHNTVGFIRTALDTPSEATGFKALYGNLLNPRWHDVVNMLTVEKVIHFIHLKRQNTLRRYISEKILQAGGPNHSGAGGRSDNRMRVHIDIDAYQRDTEAAAAEEQSVTALLGDNALLQLTYEQLAADTAATVAAVCQFLHVETFSMNIAPALEKVGATDLNETVSNFDELLTHPATRDLAVSD</sequence>
<evidence type="ECO:0000313" key="2">
    <source>
        <dbReference type="Proteomes" id="UP001143304"/>
    </source>
</evidence>
<accession>A0ABT3T6T0</accession>
<dbReference type="Gene3D" id="3.40.50.300">
    <property type="entry name" value="P-loop containing nucleotide triphosphate hydrolases"/>
    <property type="match status" value="1"/>
</dbReference>
<keyword evidence="2" id="KW-1185">Reference proteome</keyword>
<proteinExistence type="predicted"/>
<dbReference type="SUPFAM" id="SSF52540">
    <property type="entry name" value="P-loop containing nucleoside triphosphate hydrolases"/>
    <property type="match status" value="1"/>
</dbReference>
<dbReference type="InterPro" id="IPR027417">
    <property type="entry name" value="P-loop_NTPase"/>
</dbReference>
<name>A0ABT3T6T0_9GAMM</name>
<evidence type="ECO:0008006" key="3">
    <source>
        <dbReference type="Google" id="ProtNLM"/>
    </source>
</evidence>
<protein>
    <recommendedName>
        <fullName evidence="3">Sulfotransferase family protein</fullName>
    </recommendedName>
</protein>
<dbReference type="RefSeq" id="WP_279248923.1">
    <property type="nucleotide sequence ID" value="NZ_SHNO01000001.1"/>
</dbReference>
<comment type="caution">
    <text evidence="1">The sequence shown here is derived from an EMBL/GenBank/DDBJ whole genome shotgun (WGS) entry which is preliminary data.</text>
</comment>
<reference evidence="1" key="1">
    <citation type="submission" date="2019-02" db="EMBL/GenBank/DDBJ databases">
        <authorList>
            <person name="Li S.-H."/>
        </authorList>
    </citation>
    <scope>NUCLEOTIDE SEQUENCE</scope>
    <source>
        <strain evidence="1">IMCC11814</strain>
    </source>
</reference>